<reference evidence="2" key="1">
    <citation type="submission" date="2023-04" db="EMBL/GenBank/DDBJ databases">
        <authorList>
            <person name="Vijverberg K."/>
            <person name="Xiong W."/>
            <person name="Schranz E."/>
        </authorList>
    </citation>
    <scope>NUCLEOTIDE SEQUENCE</scope>
</reference>
<feature type="compositionally biased region" description="Polar residues" evidence="1">
    <location>
        <begin position="164"/>
        <end position="184"/>
    </location>
</feature>
<sequence>MHPILKIALKVICNIIYAQIETTKSGKAELFLLWCMITRSHRPHFGDVIIKRFHRVISFLTHGAIRCGGLISVIARALTVPSPPVYTFFAGDSLCLTLQTLRFMHMLRPAPGGYVWMLGRSLYFKVTRPDDIALAEPISETEWVLSSNIQLPPRPRREPHAQSDRPSSSTQHPNYADATTISFT</sequence>
<protein>
    <submittedName>
        <fullName evidence="2">Uncharacterized protein</fullName>
    </submittedName>
</protein>
<evidence type="ECO:0000256" key="1">
    <source>
        <dbReference type="SAM" id="MobiDB-lite"/>
    </source>
</evidence>
<organism evidence="2 3">
    <name type="scientific">Lactuca saligna</name>
    <name type="common">Willowleaf lettuce</name>
    <dbReference type="NCBI Taxonomy" id="75948"/>
    <lineage>
        <taxon>Eukaryota</taxon>
        <taxon>Viridiplantae</taxon>
        <taxon>Streptophyta</taxon>
        <taxon>Embryophyta</taxon>
        <taxon>Tracheophyta</taxon>
        <taxon>Spermatophyta</taxon>
        <taxon>Magnoliopsida</taxon>
        <taxon>eudicotyledons</taxon>
        <taxon>Gunneridae</taxon>
        <taxon>Pentapetalae</taxon>
        <taxon>asterids</taxon>
        <taxon>campanulids</taxon>
        <taxon>Asterales</taxon>
        <taxon>Asteraceae</taxon>
        <taxon>Cichorioideae</taxon>
        <taxon>Cichorieae</taxon>
        <taxon>Lactucinae</taxon>
        <taxon>Lactuca</taxon>
    </lineage>
</organism>
<dbReference type="AlphaFoldDB" id="A0AA35UMS6"/>
<evidence type="ECO:0000313" key="2">
    <source>
        <dbReference type="EMBL" id="CAI9260209.1"/>
    </source>
</evidence>
<gene>
    <name evidence="2" type="ORF">LSALG_LOCUS1053</name>
</gene>
<dbReference type="EMBL" id="OX465086">
    <property type="protein sequence ID" value="CAI9260209.1"/>
    <property type="molecule type" value="Genomic_DNA"/>
</dbReference>
<name>A0AA35UMS6_LACSI</name>
<proteinExistence type="predicted"/>
<dbReference type="Proteomes" id="UP001177003">
    <property type="component" value="Chromosome 0"/>
</dbReference>
<evidence type="ECO:0000313" key="3">
    <source>
        <dbReference type="Proteomes" id="UP001177003"/>
    </source>
</evidence>
<keyword evidence="3" id="KW-1185">Reference proteome</keyword>
<feature type="region of interest" description="Disordered" evidence="1">
    <location>
        <begin position="149"/>
        <end position="184"/>
    </location>
</feature>
<accession>A0AA35UMS6</accession>